<comment type="caution">
    <text evidence="3">The sequence shown here is derived from an EMBL/GenBank/DDBJ whole genome shotgun (WGS) entry which is preliminary data.</text>
</comment>
<gene>
    <name evidence="3" type="ORF">CWI84_07560</name>
</gene>
<evidence type="ECO:0000313" key="3">
    <source>
        <dbReference type="EMBL" id="RUO80145.1"/>
    </source>
</evidence>
<keyword evidence="2" id="KW-0472">Membrane</keyword>
<evidence type="ECO:0000256" key="2">
    <source>
        <dbReference type="SAM" id="Phobius"/>
    </source>
</evidence>
<dbReference type="AlphaFoldDB" id="A0A432ZQC9"/>
<keyword evidence="2" id="KW-1133">Transmembrane helix</keyword>
<name>A0A432ZQC9_9GAMM</name>
<organism evidence="3 4">
    <name type="scientific">Idiomarina tyrosinivorans</name>
    <dbReference type="NCBI Taxonomy" id="1445662"/>
    <lineage>
        <taxon>Bacteria</taxon>
        <taxon>Pseudomonadati</taxon>
        <taxon>Pseudomonadota</taxon>
        <taxon>Gammaproteobacteria</taxon>
        <taxon>Alteromonadales</taxon>
        <taxon>Idiomarinaceae</taxon>
        <taxon>Idiomarina</taxon>
    </lineage>
</organism>
<feature type="transmembrane region" description="Helical" evidence="2">
    <location>
        <begin position="20"/>
        <end position="40"/>
    </location>
</feature>
<evidence type="ECO:0000313" key="4">
    <source>
        <dbReference type="Proteomes" id="UP000287996"/>
    </source>
</evidence>
<evidence type="ECO:0000256" key="1">
    <source>
        <dbReference type="SAM" id="Coils"/>
    </source>
</evidence>
<keyword evidence="1" id="KW-0175">Coiled coil</keyword>
<sequence length="208" mass="24063">MSRFSRWQEKFAQQPRDRRVLIAALVVLVIVAPLLLRVIIPRLQLDQRYQQQSQQLAYQQQQLQRQQQLLQQQLEQDPNQPVREKLTQLEQALTAEYQRLSAMEHLLTPEEKNQALADLVAMTDAVEVLSLNTEEPKPVLRQGDTLINQQQVTLVVKGRFGAIETLLKQTQSLGGALAWQALDYQVESYPYAQASLRWLMYTIEQKAD</sequence>
<dbReference type="EMBL" id="PIQH01000006">
    <property type="protein sequence ID" value="RUO80145.1"/>
    <property type="molecule type" value="Genomic_DNA"/>
</dbReference>
<dbReference type="OrthoDB" id="9151209at2"/>
<proteinExistence type="predicted"/>
<feature type="coiled-coil region" evidence="1">
    <location>
        <begin position="49"/>
        <end position="103"/>
    </location>
</feature>
<keyword evidence="2" id="KW-0812">Transmembrane</keyword>
<keyword evidence="4" id="KW-1185">Reference proteome</keyword>
<dbReference type="Proteomes" id="UP000287996">
    <property type="component" value="Unassembled WGS sequence"/>
</dbReference>
<protein>
    <recommendedName>
        <fullName evidence="5">Type II secretory pathway component</fullName>
    </recommendedName>
</protein>
<dbReference type="RefSeq" id="WP_126841983.1">
    <property type="nucleotide sequence ID" value="NZ_PIQH01000006.1"/>
</dbReference>
<reference evidence="3 4" key="1">
    <citation type="journal article" date="2011" name="Front. Microbiol.">
        <title>Genomic signatures of strain selection and enhancement in Bacillus atrophaeus var. globigii, a historical biowarfare simulant.</title>
        <authorList>
            <person name="Gibbons H.S."/>
            <person name="Broomall S.M."/>
            <person name="McNew L.A."/>
            <person name="Daligault H."/>
            <person name="Chapman C."/>
            <person name="Bruce D."/>
            <person name="Karavis M."/>
            <person name="Krepps M."/>
            <person name="McGregor P.A."/>
            <person name="Hong C."/>
            <person name="Park K.H."/>
            <person name="Akmal A."/>
            <person name="Feldman A."/>
            <person name="Lin J.S."/>
            <person name="Chang W.E."/>
            <person name="Higgs B.W."/>
            <person name="Demirev P."/>
            <person name="Lindquist J."/>
            <person name="Liem A."/>
            <person name="Fochler E."/>
            <person name="Read T.D."/>
            <person name="Tapia R."/>
            <person name="Johnson S."/>
            <person name="Bishop-Lilly K.A."/>
            <person name="Detter C."/>
            <person name="Han C."/>
            <person name="Sozhamannan S."/>
            <person name="Rosenzweig C.N."/>
            <person name="Skowronski E.W."/>
        </authorList>
    </citation>
    <scope>NUCLEOTIDE SEQUENCE [LARGE SCALE GENOMIC DNA]</scope>
    <source>
        <strain evidence="3 4">CC-PW-9</strain>
    </source>
</reference>
<accession>A0A432ZQC9</accession>
<evidence type="ECO:0008006" key="5">
    <source>
        <dbReference type="Google" id="ProtNLM"/>
    </source>
</evidence>